<reference evidence="2 3" key="1">
    <citation type="submission" date="2020-09" db="EMBL/GenBank/DDBJ databases">
        <title>Methylomonas albis sp. nov. and Methylomonas fluvii sp. nov.: Two cold-adapted methanotrophs from the River Elbe and an amended description of Methylovulum psychrotolerans strain Eb1.</title>
        <authorList>
            <person name="Bussmann I.K."/>
            <person name="Klings K.-W."/>
            <person name="Warnstedt J."/>
            <person name="Hoppert M."/>
            <person name="Saborowski A."/>
            <person name="Horn F."/>
            <person name="Liebner S."/>
        </authorList>
    </citation>
    <scope>NUCLEOTIDE SEQUENCE [LARGE SCALE GENOMIC DNA]</scope>
    <source>
        <strain evidence="2 3">EbB</strain>
    </source>
</reference>
<gene>
    <name evidence="2" type="ORF">EBB_23270</name>
</gene>
<feature type="transmembrane region" description="Helical" evidence="1">
    <location>
        <begin position="538"/>
        <end position="560"/>
    </location>
</feature>
<protein>
    <submittedName>
        <fullName evidence="2">Uncharacterized protein</fullName>
    </submittedName>
</protein>
<evidence type="ECO:0000313" key="2">
    <source>
        <dbReference type="EMBL" id="MBD9363346.1"/>
    </source>
</evidence>
<keyword evidence="1" id="KW-1133">Transmembrane helix</keyword>
<feature type="transmembrane region" description="Helical" evidence="1">
    <location>
        <begin position="597"/>
        <end position="622"/>
    </location>
</feature>
<dbReference type="RefSeq" id="WP_192396034.1">
    <property type="nucleotide sequence ID" value="NZ_CAJHIU010000003.1"/>
</dbReference>
<evidence type="ECO:0000313" key="3">
    <source>
        <dbReference type="Proteomes" id="UP000641152"/>
    </source>
</evidence>
<proteinExistence type="predicted"/>
<name>A0ABR9DJR3_9GAMM</name>
<feature type="transmembrane region" description="Helical" evidence="1">
    <location>
        <begin position="572"/>
        <end position="591"/>
    </location>
</feature>
<keyword evidence="3" id="KW-1185">Reference proteome</keyword>
<keyword evidence="1" id="KW-0812">Transmembrane</keyword>
<evidence type="ECO:0000256" key="1">
    <source>
        <dbReference type="SAM" id="Phobius"/>
    </source>
</evidence>
<sequence>MINKTMSHYLILAQSEVTALALGGWLELLNEPELQPTDPKCIIWDREYYSGGEGAVLAYEYLASAIECVSGGNEGKIPLNEIVVLVDTVRPKALSAIAEGITWDNLIAMLILTFPEIHWVFGVILGSLEDLNEQEEHKAKFLVAEHSLPSLLSCPRRDAIFDSLELRQWVKDCTVKFDKGNNLNLPNRMHKAAAIEDEKSFAYFHGYTSFRYGYRTDVVTSWTLMSKLFNDGQNDKGHGFELLLEDMSLNFPDKPLNKNILDFDIDNDKKQGRAYHFLRLHSACKIHENSKFRILITTGQDMPCHDTLKKNLIYLKEHKKEGCGRKVLKPSGGMMDLWQKAGLFRFLREKLNRRGNAKGFFWPPRLLTPDAFAEGIGHGAPGKLMLIAETLLNRALETLPKANTVQDFIQGAVLATEAAELLSGMTPTMTLQALVLKHEFEARAECAFVGVGYHFDVKTRADEIENEVNAIAVRFAKNKRRESELHSLITIMNRLAQVFREAGRFEEEHECMVRMRRWHRHLVGLKVTNPFRLLTNGILWYAEFLLASFPLFMLVILLWLGASCMAWWFIDGSWKAAISGVWSAFFSGTAAPDKSSWSLIGITCIIVASGFFHLGVLVAYIYSLISRR</sequence>
<comment type="caution">
    <text evidence="2">The sequence shown here is derived from an EMBL/GenBank/DDBJ whole genome shotgun (WGS) entry which is preliminary data.</text>
</comment>
<accession>A0ABR9DJR3</accession>
<dbReference type="Proteomes" id="UP000641152">
    <property type="component" value="Unassembled WGS sequence"/>
</dbReference>
<organism evidence="2 3">
    <name type="scientific">Methylomonas fluvii</name>
    <dbReference type="NCBI Taxonomy" id="1854564"/>
    <lineage>
        <taxon>Bacteria</taxon>
        <taxon>Pseudomonadati</taxon>
        <taxon>Pseudomonadota</taxon>
        <taxon>Gammaproteobacteria</taxon>
        <taxon>Methylococcales</taxon>
        <taxon>Methylococcaceae</taxon>
        <taxon>Methylomonas</taxon>
    </lineage>
</organism>
<keyword evidence="1" id="KW-0472">Membrane</keyword>
<dbReference type="EMBL" id="JACXST010000003">
    <property type="protein sequence ID" value="MBD9363346.1"/>
    <property type="molecule type" value="Genomic_DNA"/>
</dbReference>